<comment type="subcellular location">
    <subcellularLocation>
        <location evidence="1">Nucleus</location>
    </subcellularLocation>
</comment>
<reference evidence="5" key="1">
    <citation type="submission" date="2023-01" db="EMBL/GenBank/DDBJ databases">
        <title>Colletotrichum chrysophilum M932 genome sequence.</title>
        <authorList>
            <person name="Baroncelli R."/>
        </authorList>
    </citation>
    <scope>NUCLEOTIDE SEQUENCE</scope>
    <source>
        <strain evidence="5">M932</strain>
    </source>
</reference>
<dbReference type="EMBL" id="JAQOWY010000239">
    <property type="protein sequence ID" value="KAK1846338.1"/>
    <property type="molecule type" value="Genomic_DNA"/>
</dbReference>
<keyword evidence="2" id="KW-0539">Nucleus</keyword>
<dbReference type="AlphaFoldDB" id="A0AAD9ADV1"/>
<sequence>MASFLSGPSESESFSPDDHRTNTGIRLIACVTCQRRKIKCNRDLPCNNCIKSSTPCVPRTPAPARGRRPYNQALKARLARCEELLNNSNNRRNDSGRENGTPQSAHSHTPTEPSHVSKWTTHGKLVENPNGKVTFMDNYLIGMVNDELRAMHELINLDEKRVQQRPVSQALNVKL</sequence>
<dbReference type="PROSITE" id="PS50048">
    <property type="entry name" value="ZN2_CY6_FUNGAL_2"/>
    <property type="match status" value="1"/>
</dbReference>
<evidence type="ECO:0000256" key="2">
    <source>
        <dbReference type="ARBA" id="ARBA00023242"/>
    </source>
</evidence>
<protein>
    <recommendedName>
        <fullName evidence="4">Zn(2)-C6 fungal-type domain-containing protein</fullName>
    </recommendedName>
</protein>
<evidence type="ECO:0000313" key="5">
    <source>
        <dbReference type="EMBL" id="KAK1846338.1"/>
    </source>
</evidence>
<feature type="region of interest" description="Disordered" evidence="3">
    <location>
        <begin position="86"/>
        <end position="128"/>
    </location>
</feature>
<feature type="compositionally biased region" description="Polar residues" evidence="3">
    <location>
        <begin position="101"/>
        <end position="120"/>
    </location>
</feature>
<dbReference type="PANTHER" id="PTHR31001">
    <property type="entry name" value="UNCHARACTERIZED TRANSCRIPTIONAL REGULATORY PROTEIN"/>
    <property type="match status" value="1"/>
</dbReference>
<accession>A0AAD9ADV1</accession>
<dbReference type="SUPFAM" id="SSF57701">
    <property type="entry name" value="Zn2/Cys6 DNA-binding domain"/>
    <property type="match status" value="1"/>
</dbReference>
<comment type="caution">
    <text evidence="5">The sequence shown here is derived from an EMBL/GenBank/DDBJ whole genome shotgun (WGS) entry which is preliminary data.</text>
</comment>
<gene>
    <name evidence="5" type="ORF">CCHR01_11004</name>
</gene>
<dbReference type="InterPro" id="IPR036864">
    <property type="entry name" value="Zn2-C6_fun-type_DNA-bd_sf"/>
</dbReference>
<dbReference type="SMART" id="SM00066">
    <property type="entry name" value="GAL4"/>
    <property type="match status" value="1"/>
</dbReference>
<feature type="domain" description="Zn(2)-C6 fungal-type" evidence="4">
    <location>
        <begin position="29"/>
        <end position="57"/>
    </location>
</feature>
<evidence type="ECO:0000256" key="1">
    <source>
        <dbReference type="ARBA" id="ARBA00004123"/>
    </source>
</evidence>
<dbReference type="Pfam" id="PF00172">
    <property type="entry name" value="Zn_clus"/>
    <property type="match status" value="1"/>
</dbReference>
<dbReference type="GO" id="GO:0000981">
    <property type="term" value="F:DNA-binding transcription factor activity, RNA polymerase II-specific"/>
    <property type="evidence" value="ECO:0007669"/>
    <property type="project" value="InterPro"/>
</dbReference>
<dbReference type="CDD" id="cd00067">
    <property type="entry name" value="GAL4"/>
    <property type="match status" value="1"/>
</dbReference>
<evidence type="ECO:0000313" key="6">
    <source>
        <dbReference type="Proteomes" id="UP001243330"/>
    </source>
</evidence>
<evidence type="ECO:0000256" key="3">
    <source>
        <dbReference type="SAM" id="MobiDB-lite"/>
    </source>
</evidence>
<dbReference type="GO" id="GO:0005634">
    <property type="term" value="C:nucleus"/>
    <property type="evidence" value="ECO:0007669"/>
    <property type="project" value="UniProtKB-SubCell"/>
</dbReference>
<dbReference type="GO" id="GO:0008270">
    <property type="term" value="F:zinc ion binding"/>
    <property type="evidence" value="ECO:0007669"/>
    <property type="project" value="InterPro"/>
</dbReference>
<organism evidence="5 6">
    <name type="scientific">Colletotrichum chrysophilum</name>
    <dbReference type="NCBI Taxonomy" id="1836956"/>
    <lineage>
        <taxon>Eukaryota</taxon>
        <taxon>Fungi</taxon>
        <taxon>Dikarya</taxon>
        <taxon>Ascomycota</taxon>
        <taxon>Pezizomycotina</taxon>
        <taxon>Sordariomycetes</taxon>
        <taxon>Hypocreomycetidae</taxon>
        <taxon>Glomerellales</taxon>
        <taxon>Glomerellaceae</taxon>
        <taxon>Colletotrichum</taxon>
        <taxon>Colletotrichum gloeosporioides species complex</taxon>
    </lineage>
</organism>
<dbReference type="Gene3D" id="4.10.240.10">
    <property type="entry name" value="Zn(2)-C6 fungal-type DNA-binding domain"/>
    <property type="match status" value="1"/>
</dbReference>
<dbReference type="PANTHER" id="PTHR31001:SF85">
    <property type="entry name" value="ZN(II)2CYS6 TRANSCRIPTION FACTOR (EUROFUNG)"/>
    <property type="match status" value="1"/>
</dbReference>
<keyword evidence="6" id="KW-1185">Reference proteome</keyword>
<dbReference type="InterPro" id="IPR001138">
    <property type="entry name" value="Zn2Cys6_DnaBD"/>
</dbReference>
<proteinExistence type="predicted"/>
<name>A0AAD9ADV1_9PEZI</name>
<dbReference type="InterPro" id="IPR050613">
    <property type="entry name" value="Sec_Metabolite_Reg"/>
</dbReference>
<dbReference type="Proteomes" id="UP001243330">
    <property type="component" value="Unassembled WGS sequence"/>
</dbReference>
<evidence type="ECO:0000259" key="4">
    <source>
        <dbReference type="PROSITE" id="PS50048"/>
    </source>
</evidence>